<feature type="domain" description="Ferritin-like diiron" evidence="10">
    <location>
        <begin position="1"/>
        <end position="145"/>
    </location>
</feature>
<accession>A0ABR5VME0</accession>
<comment type="function">
    <text evidence="8">Iron-storage protein, whose ferroxidase center binds Fe(2+), oxidizes it using dioxygen to Fe(3+), and participates in the subsequent Fe(3+) oxide mineral core formation within the central cavity of the BFR protein shell.</text>
</comment>
<dbReference type="PROSITE" id="PS50905">
    <property type="entry name" value="FERRITIN_LIKE"/>
    <property type="match status" value="1"/>
</dbReference>
<protein>
    <recommendedName>
        <fullName evidence="8">Bacterioferritin</fullName>
        <ecNumber evidence="8">1.16.3.1</ecNumber>
    </recommendedName>
</protein>
<keyword evidence="12" id="KW-1185">Reference proteome</keyword>
<dbReference type="Proteomes" id="UP000075766">
    <property type="component" value="Unassembled WGS sequence"/>
</dbReference>
<feature type="coiled-coil region" evidence="9">
    <location>
        <begin position="38"/>
        <end position="65"/>
    </location>
</feature>
<evidence type="ECO:0000256" key="2">
    <source>
        <dbReference type="ARBA" id="ARBA00008093"/>
    </source>
</evidence>
<dbReference type="RefSeq" id="WP_062272964.1">
    <property type="nucleotide sequence ID" value="NZ_LSYU01000032.1"/>
</dbReference>
<name>A0ABR5VME0_MARGR</name>
<comment type="caution">
    <text evidence="11">The sequence shown here is derived from an EMBL/GenBank/DDBJ whole genome shotgun (WGS) entry which is preliminary data.</text>
</comment>
<dbReference type="Gene3D" id="1.20.1260.10">
    <property type="match status" value="1"/>
</dbReference>
<reference evidence="11 12" key="1">
    <citation type="submission" date="2016-02" db="EMBL/GenBank/DDBJ databases">
        <title>Genome sequence of Marichromatium gracile YL-28, a purple sulfur bacterium.</title>
        <authorList>
            <person name="Zhao C."/>
            <person name="Hong X."/>
            <person name="Chen S."/>
            <person name="Yang S."/>
        </authorList>
    </citation>
    <scope>NUCLEOTIDE SEQUENCE [LARGE SCALE GENOMIC DNA]</scope>
    <source>
        <strain evidence="11 12">YL28</strain>
    </source>
</reference>
<evidence type="ECO:0000313" key="12">
    <source>
        <dbReference type="Proteomes" id="UP000075766"/>
    </source>
</evidence>
<dbReference type="InterPro" id="IPR009040">
    <property type="entry name" value="Ferritin-like_diiron"/>
</dbReference>
<proteinExistence type="inferred from homology"/>
<dbReference type="SUPFAM" id="SSF47240">
    <property type="entry name" value="Ferritin-like"/>
    <property type="match status" value="1"/>
</dbReference>
<evidence type="ECO:0000313" key="11">
    <source>
        <dbReference type="EMBL" id="KXX65582.1"/>
    </source>
</evidence>
<comment type="similarity">
    <text evidence="2 8">Belongs to the bacterioferritin family.</text>
</comment>
<dbReference type="PANTHER" id="PTHR30295">
    <property type="entry name" value="BACTERIOFERRITIN"/>
    <property type="match status" value="1"/>
</dbReference>
<sequence>MRLDPRVLGYLGRALSHEYGAVQQYLTHAGLAAAWGLEAGAARLREEAREELDHAERLTARLLDLGAMPGASRLRPVRAGASLQALLEADRALEAEALALYREAAEHSARVGDTVSAELFAALYEEERAHARALAEWIDELRAAPAAPRLGGIDA</sequence>
<dbReference type="EMBL" id="LSYU01000032">
    <property type="protein sequence ID" value="KXX65582.1"/>
    <property type="molecule type" value="Genomic_DNA"/>
</dbReference>
<comment type="catalytic activity">
    <reaction evidence="8">
        <text>4 Fe(2+) + O2 + 4 H(+) = 4 Fe(3+) + 2 H2O</text>
        <dbReference type="Rhea" id="RHEA:11148"/>
        <dbReference type="ChEBI" id="CHEBI:15377"/>
        <dbReference type="ChEBI" id="CHEBI:15378"/>
        <dbReference type="ChEBI" id="CHEBI:15379"/>
        <dbReference type="ChEBI" id="CHEBI:29033"/>
        <dbReference type="ChEBI" id="CHEBI:29034"/>
        <dbReference type="EC" id="1.16.3.1"/>
    </reaction>
</comment>
<evidence type="ECO:0000256" key="9">
    <source>
        <dbReference type="SAM" id="Coils"/>
    </source>
</evidence>
<dbReference type="InterPro" id="IPR002024">
    <property type="entry name" value="Bacterioferritin"/>
</dbReference>
<dbReference type="PANTHER" id="PTHR30295:SF0">
    <property type="entry name" value="BACTERIOFERRITIN"/>
    <property type="match status" value="1"/>
</dbReference>
<dbReference type="InterPro" id="IPR008331">
    <property type="entry name" value="Ferritin_DPS_dom"/>
</dbReference>
<dbReference type="EC" id="1.16.3.1" evidence="8"/>
<gene>
    <name evidence="11" type="ORF">AY586_09535</name>
</gene>
<evidence type="ECO:0000256" key="4">
    <source>
        <dbReference type="ARBA" id="ARBA00022617"/>
    </source>
</evidence>
<evidence type="ECO:0000256" key="5">
    <source>
        <dbReference type="ARBA" id="ARBA00022723"/>
    </source>
</evidence>
<keyword evidence="5 8" id="KW-0479">Metal-binding</keyword>
<dbReference type="InterPro" id="IPR012347">
    <property type="entry name" value="Ferritin-like"/>
</dbReference>
<evidence type="ECO:0000256" key="6">
    <source>
        <dbReference type="ARBA" id="ARBA00023004"/>
    </source>
</evidence>
<comment type="cofactor">
    <cofactor evidence="1">
        <name>heme b</name>
        <dbReference type="ChEBI" id="CHEBI:60344"/>
    </cofactor>
</comment>
<dbReference type="Pfam" id="PF00210">
    <property type="entry name" value="Ferritin"/>
    <property type="match status" value="1"/>
</dbReference>
<dbReference type="InterPro" id="IPR009078">
    <property type="entry name" value="Ferritin-like_SF"/>
</dbReference>
<keyword evidence="6 8" id="KW-0408">Iron</keyword>
<evidence type="ECO:0000256" key="8">
    <source>
        <dbReference type="PIRNR" id="PIRNR002560"/>
    </source>
</evidence>
<organism evidence="11 12">
    <name type="scientific">Marichromatium gracile</name>
    <name type="common">Chromatium gracile</name>
    <dbReference type="NCBI Taxonomy" id="1048"/>
    <lineage>
        <taxon>Bacteria</taxon>
        <taxon>Pseudomonadati</taxon>
        <taxon>Pseudomonadota</taxon>
        <taxon>Gammaproteobacteria</taxon>
        <taxon>Chromatiales</taxon>
        <taxon>Chromatiaceae</taxon>
        <taxon>Marichromatium</taxon>
    </lineage>
</organism>
<comment type="catalytic activity">
    <reaction evidence="7">
        <text>Fe(2+)(in) = Fe(2+)(out)</text>
        <dbReference type="Rhea" id="RHEA:28486"/>
        <dbReference type="ChEBI" id="CHEBI:29033"/>
    </reaction>
</comment>
<dbReference type="PRINTS" id="PR00601">
    <property type="entry name" value="BACFERRITIN"/>
</dbReference>
<keyword evidence="3 8" id="KW-0409">Iron storage</keyword>
<evidence type="ECO:0000256" key="1">
    <source>
        <dbReference type="ARBA" id="ARBA00001970"/>
    </source>
</evidence>
<evidence type="ECO:0000256" key="7">
    <source>
        <dbReference type="ARBA" id="ARBA00036243"/>
    </source>
</evidence>
<keyword evidence="9" id="KW-0175">Coiled coil</keyword>
<dbReference type="PIRSF" id="PIRSF002560">
    <property type="entry name" value="Bacterioferritin"/>
    <property type="match status" value="1"/>
</dbReference>
<evidence type="ECO:0000256" key="3">
    <source>
        <dbReference type="ARBA" id="ARBA00022434"/>
    </source>
</evidence>
<evidence type="ECO:0000259" key="10">
    <source>
        <dbReference type="PROSITE" id="PS50905"/>
    </source>
</evidence>
<keyword evidence="4" id="KW-0349">Heme</keyword>